<dbReference type="InterPro" id="IPR003663">
    <property type="entry name" value="Sugar/inositol_transpt"/>
</dbReference>
<dbReference type="FunFam" id="1.20.1250.20:FF:000134">
    <property type="entry name" value="MFS sugar transporter protein"/>
    <property type="match status" value="1"/>
</dbReference>
<evidence type="ECO:0000313" key="10">
    <source>
        <dbReference type="EMBL" id="CDP37728.1"/>
    </source>
</evidence>
<evidence type="ECO:0000256" key="3">
    <source>
        <dbReference type="ARBA" id="ARBA00022448"/>
    </source>
</evidence>
<dbReference type="PANTHER" id="PTHR48022">
    <property type="entry name" value="PLASTIDIC GLUCOSE TRANSPORTER 4"/>
    <property type="match status" value="1"/>
</dbReference>
<dbReference type="InterPro" id="IPR036259">
    <property type="entry name" value="MFS_trans_sf"/>
</dbReference>
<dbReference type="AlphaFoldDB" id="A0A060T9X1"/>
<dbReference type="GO" id="GO:0005351">
    <property type="term" value="F:carbohydrate:proton symporter activity"/>
    <property type="evidence" value="ECO:0007669"/>
    <property type="project" value="TreeGrafter"/>
</dbReference>
<comment type="similarity">
    <text evidence="2 7">Belongs to the major facilitator superfamily. Sugar transporter (TC 2.A.1.1) family.</text>
</comment>
<reference evidence="10" key="2">
    <citation type="submission" date="2014-06" db="EMBL/GenBank/DDBJ databases">
        <title>The complete genome of Blastobotrys (Arxula) adeninivorans LS3 - a yeast of biotechnological interest.</title>
        <authorList>
            <person name="Kunze G."/>
            <person name="Gaillardin C."/>
            <person name="Czernicka M."/>
            <person name="Durrens P."/>
            <person name="Martin T."/>
            <person name="Boer E."/>
            <person name="Gabaldon T."/>
            <person name="Cruz J."/>
            <person name="Talla E."/>
            <person name="Marck C."/>
            <person name="Goffeau A."/>
            <person name="Barbe V."/>
            <person name="Baret P."/>
            <person name="Baronian K."/>
            <person name="Beier S."/>
            <person name="Bleykasten C."/>
            <person name="Bode R."/>
            <person name="Casaregola S."/>
            <person name="Despons L."/>
            <person name="Fairhead C."/>
            <person name="Giersberg M."/>
            <person name="Gierski P."/>
            <person name="Hahnel U."/>
            <person name="Hartmann A."/>
            <person name="Jankowska D."/>
            <person name="Jubin C."/>
            <person name="Jung P."/>
            <person name="Lafontaine I."/>
            <person name="Leh-Louis V."/>
            <person name="Lemaire M."/>
            <person name="Marcet-Houben M."/>
            <person name="Mascher M."/>
            <person name="Morel G."/>
            <person name="Richard G.-F."/>
            <person name="Riechen J."/>
            <person name="Sacerdot C."/>
            <person name="Sarkar A."/>
            <person name="Savel G."/>
            <person name="Schacherer J."/>
            <person name="Sherman D."/>
            <person name="Straub M.-L."/>
            <person name="Stein N."/>
            <person name="Thierry A."/>
            <person name="Trautwein-Schult A."/>
            <person name="Westhof E."/>
            <person name="Worch S."/>
            <person name="Dujon B."/>
            <person name="Souciet J.-L."/>
            <person name="Wincker P."/>
            <person name="Scholz U."/>
            <person name="Neuveglise N."/>
        </authorList>
    </citation>
    <scope>NUCLEOTIDE SEQUENCE</scope>
    <source>
        <strain evidence="10">LS3</strain>
    </source>
</reference>
<comment type="subcellular location">
    <subcellularLocation>
        <location evidence="1">Membrane</location>
        <topology evidence="1">Multi-pass membrane protein</topology>
    </subcellularLocation>
</comment>
<feature type="transmembrane region" description="Helical" evidence="8">
    <location>
        <begin position="140"/>
        <end position="159"/>
    </location>
</feature>
<dbReference type="InterPro" id="IPR005828">
    <property type="entry name" value="MFS_sugar_transport-like"/>
</dbReference>
<reference evidence="10" key="1">
    <citation type="submission" date="2014-02" db="EMBL/GenBank/DDBJ databases">
        <authorList>
            <person name="Genoscope - CEA"/>
        </authorList>
    </citation>
    <scope>NUCLEOTIDE SEQUENCE</scope>
    <source>
        <strain evidence="10">LS3</strain>
    </source>
</reference>
<feature type="transmembrane region" description="Helical" evidence="8">
    <location>
        <begin position="171"/>
        <end position="191"/>
    </location>
</feature>
<keyword evidence="5 8" id="KW-1133">Transmembrane helix</keyword>
<evidence type="ECO:0000256" key="2">
    <source>
        <dbReference type="ARBA" id="ARBA00010992"/>
    </source>
</evidence>
<feature type="transmembrane region" description="Helical" evidence="8">
    <location>
        <begin position="424"/>
        <end position="442"/>
    </location>
</feature>
<dbReference type="Gene3D" id="1.20.1250.20">
    <property type="entry name" value="MFS general substrate transporter like domains"/>
    <property type="match status" value="1"/>
</dbReference>
<gene>
    <name evidence="10" type="ORF">GNLVRS02_ARAD1D18084g</name>
</gene>
<feature type="transmembrane region" description="Helical" evidence="8">
    <location>
        <begin position="80"/>
        <end position="100"/>
    </location>
</feature>
<dbReference type="PROSITE" id="PS50850">
    <property type="entry name" value="MFS"/>
    <property type="match status" value="1"/>
</dbReference>
<evidence type="ECO:0000256" key="6">
    <source>
        <dbReference type="ARBA" id="ARBA00023136"/>
    </source>
</evidence>
<evidence type="ECO:0000256" key="4">
    <source>
        <dbReference type="ARBA" id="ARBA00022692"/>
    </source>
</evidence>
<organism evidence="10">
    <name type="scientific">Blastobotrys adeninivorans</name>
    <name type="common">Yeast</name>
    <name type="synonym">Arxula adeninivorans</name>
    <dbReference type="NCBI Taxonomy" id="409370"/>
    <lineage>
        <taxon>Eukaryota</taxon>
        <taxon>Fungi</taxon>
        <taxon>Dikarya</taxon>
        <taxon>Ascomycota</taxon>
        <taxon>Saccharomycotina</taxon>
        <taxon>Dipodascomycetes</taxon>
        <taxon>Dipodascales</taxon>
        <taxon>Trichomonascaceae</taxon>
        <taxon>Blastobotrys</taxon>
    </lineage>
</organism>
<keyword evidence="3 7" id="KW-0813">Transport</keyword>
<dbReference type="Pfam" id="PF00083">
    <property type="entry name" value="Sugar_tr"/>
    <property type="match status" value="1"/>
</dbReference>
<evidence type="ECO:0000256" key="8">
    <source>
        <dbReference type="SAM" id="Phobius"/>
    </source>
</evidence>
<dbReference type="EMBL" id="HG937694">
    <property type="protein sequence ID" value="CDP37728.1"/>
    <property type="molecule type" value="Genomic_DNA"/>
</dbReference>
<feature type="transmembrane region" description="Helical" evidence="8">
    <location>
        <begin position="257"/>
        <end position="283"/>
    </location>
</feature>
<accession>A0A060T9X1</accession>
<dbReference type="SUPFAM" id="SSF103473">
    <property type="entry name" value="MFS general substrate transporter"/>
    <property type="match status" value="1"/>
</dbReference>
<feature type="transmembrane region" description="Helical" evidence="8">
    <location>
        <begin position="303"/>
        <end position="321"/>
    </location>
</feature>
<feature type="transmembrane region" description="Helical" evidence="8">
    <location>
        <begin position="357"/>
        <end position="374"/>
    </location>
</feature>
<keyword evidence="4 8" id="KW-0812">Transmembrane</keyword>
<feature type="transmembrane region" description="Helical" evidence="8">
    <location>
        <begin position="7"/>
        <end position="25"/>
    </location>
</feature>
<dbReference type="InterPro" id="IPR020846">
    <property type="entry name" value="MFS_dom"/>
</dbReference>
<dbReference type="InterPro" id="IPR050360">
    <property type="entry name" value="MFS_Sugar_Transporters"/>
</dbReference>
<name>A0A060T9X1_BLAAD</name>
<protein>
    <submittedName>
        <fullName evidence="10">ARAD1D18084p</fullName>
    </submittedName>
</protein>
<evidence type="ECO:0000259" key="9">
    <source>
        <dbReference type="PROSITE" id="PS50850"/>
    </source>
</evidence>
<evidence type="ECO:0000256" key="1">
    <source>
        <dbReference type="ARBA" id="ARBA00004141"/>
    </source>
</evidence>
<feature type="transmembrane region" description="Helical" evidence="8">
    <location>
        <begin position="394"/>
        <end position="412"/>
    </location>
</feature>
<feature type="transmembrane region" description="Helical" evidence="8">
    <location>
        <begin position="50"/>
        <end position="73"/>
    </location>
</feature>
<feature type="transmembrane region" description="Helical" evidence="8">
    <location>
        <begin position="106"/>
        <end position="128"/>
    </location>
</feature>
<dbReference type="PRINTS" id="PR00171">
    <property type="entry name" value="SUGRTRNSPORT"/>
</dbReference>
<keyword evidence="6 8" id="KW-0472">Membrane</keyword>
<dbReference type="PANTHER" id="PTHR48022:SF28">
    <property type="entry name" value="MAJOR FACILITATOR SUPERFAMILY (MFS) PROFILE DOMAIN-CONTAINING PROTEIN-RELATED"/>
    <property type="match status" value="1"/>
</dbReference>
<dbReference type="PhylomeDB" id="A0A060T9X1"/>
<evidence type="ECO:0000256" key="7">
    <source>
        <dbReference type="RuleBase" id="RU003346"/>
    </source>
</evidence>
<dbReference type="NCBIfam" id="TIGR00879">
    <property type="entry name" value="SP"/>
    <property type="match status" value="1"/>
</dbReference>
<dbReference type="GO" id="GO:0016020">
    <property type="term" value="C:membrane"/>
    <property type="evidence" value="ECO:0007669"/>
    <property type="project" value="UniProtKB-SubCell"/>
</dbReference>
<proteinExistence type="inferred from homology"/>
<feature type="transmembrane region" description="Helical" evidence="8">
    <location>
        <begin position="328"/>
        <end position="351"/>
    </location>
</feature>
<evidence type="ECO:0000256" key="5">
    <source>
        <dbReference type="ARBA" id="ARBA00022989"/>
    </source>
</evidence>
<feature type="domain" description="Major facilitator superfamily (MFS) profile" evidence="9">
    <location>
        <begin position="12"/>
        <end position="446"/>
    </location>
</feature>
<sequence>MELRGQKLVYAITAVCALAFCLFGYDNGLMGEIVTEESFLDIVGHPNASLLGFVVSSYDVGCMIGALGSMVFGDRFGRRYMIFIGCGIHILATIVTTASFSLAQVLVSRIVIGVGMGIFTSTCPVWLAECADASSRELMVAIQLTHLIIGTNIAFWLNYGMSFVSSSVSWRLPFAFQMVFTSSAFLLTLFLPESPRWLLANGRQEQALKVLSDLRGDEAEGELVQAEFQDISNALSFEANNSGSWSSIFKGHDESKALARIVIASAAQALQSCTGICFLEYYFPFILENSVGLSSNISSLVSGFSQVWYLLSSFLTWVLIRRLGRRRLFFLGSGGMGFTMMAITICLWYNSKPASEVSVAFLFLYLSFFTWGWMSNMWTYPAEILPLQYRSKGLAISVFFQWAFQFWTVEIAPVSIGNIGWRSYIIWTVLNFVTLAIVYFFFPETSGMTLESVDFMFSGDSSIFRIVRKSDKMFRKKISWEVGMAQEVANFDFAPRDEKQVQLHVEEADRDD</sequence>